<reference evidence="3 4" key="1">
    <citation type="submission" date="2019-07" db="EMBL/GenBank/DDBJ databases">
        <title>New Mycobacterium species.</title>
        <authorList>
            <person name="Tortoli E."/>
            <person name="Ghielmetti G."/>
            <person name="Friedel U."/>
            <person name="Trovato A."/>
        </authorList>
    </citation>
    <scope>NUCLEOTIDE SEQUENCE [LARGE SCALE GENOMIC DNA]</scope>
    <source>
        <strain evidence="3 4">16-83</strain>
    </source>
</reference>
<dbReference type="Pfam" id="PF26035">
    <property type="entry name" value="DUF8010"/>
    <property type="match status" value="1"/>
</dbReference>
<sequence length="228" mass="24093">MASVTAGGVAERGLWLGPQGGAAQRADLATFVERAMRLDDAAVIRLRARAGGLVSAWVATGFDVLACRVVGGAVRPADLSVAADGLGRGLSAMDASGYVDPGFPMDSAWRGALPPESGFTHVDDVPARVMLDLAERGARLAKEHSGSHGPPVSLLDQEVIRVSSAEVEVGLPMRCVFALTAMGFLPQQADAIPAEEIIRVRVMPNWLRIDARFGSVFRRRGDPALVLR</sequence>
<dbReference type="EMBL" id="VMQU01000060">
    <property type="protein sequence ID" value="TVS87848.1"/>
    <property type="molecule type" value="Genomic_DNA"/>
</dbReference>
<protein>
    <submittedName>
        <fullName evidence="3">Uncharacterized protein</fullName>
    </submittedName>
</protein>
<dbReference type="Pfam" id="PF26572">
    <property type="entry name" value="DUF8185"/>
    <property type="match status" value="1"/>
</dbReference>
<keyword evidence="4" id="KW-1185">Reference proteome</keyword>
<feature type="domain" description="DUF8185" evidence="2">
    <location>
        <begin position="114"/>
        <end position="221"/>
    </location>
</feature>
<proteinExistence type="predicted"/>
<accession>A0A557XPN3</accession>
<evidence type="ECO:0000259" key="1">
    <source>
        <dbReference type="Pfam" id="PF26035"/>
    </source>
</evidence>
<gene>
    <name evidence="3" type="ORF">FPZ47_15055</name>
</gene>
<dbReference type="InterPro" id="IPR016601">
    <property type="entry name" value="UCP012637"/>
</dbReference>
<evidence type="ECO:0000313" key="3">
    <source>
        <dbReference type="EMBL" id="TVS87848.1"/>
    </source>
</evidence>
<comment type="caution">
    <text evidence="3">The sequence shown here is derived from an EMBL/GenBank/DDBJ whole genome shotgun (WGS) entry which is preliminary data.</text>
</comment>
<evidence type="ECO:0000259" key="2">
    <source>
        <dbReference type="Pfam" id="PF26572"/>
    </source>
</evidence>
<dbReference type="RefSeq" id="WP_144952500.1">
    <property type="nucleotide sequence ID" value="NZ_VMQU01000060.1"/>
</dbReference>
<dbReference type="AlphaFoldDB" id="A0A557XPN3"/>
<dbReference type="Proteomes" id="UP000320513">
    <property type="component" value="Unassembled WGS sequence"/>
</dbReference>
<dbReference type="OrthoDB" id="5178111at2"/>
<name>A0A557XPN3_9MYCO</name>
<dbReference type="InterPro" id="IPR058323">
    <property type="entry name" value="DUF8010"/>
</dbReference>
<evidence type="ECO:0000313" key="4">
    <source>
        <dbReference type="Proteomes" id="UP000320513"/>
    </source>
</evidence>
<dbReference type="InterPro" id="IPR058498">
    <property type="entry name" value="DUF8185"/>
</dbReference>
<organism evidence="3 4">
    <name type="scientific">Mycobacterium helveticum</name>
    <dbReference type="NCBI Taxonomy" id="2592811"/>
    <lineage>
        <taxon>Bacteria</taxon>
        <taxon>Bacillati</taxon>
        <taxon>Actinomycetota</taxon>
        <taxon>Actinomycetes</taxon>
        <taxon>Mycobacteriales</taxon>
        <taxon>Mycobacteriaceae</taxon>
        <taxon>Mycobacterium</taxon>
    </lineage>
</organism>
<feature type="domain" description="DUF8010" evidence="1">
    <location>
        <begin position="21"/>
        <end position="111"/>
    </location>
</feature>
<dbReference type="PIRSF" id="PIRSF012637">
    <property type="entry name" value="UCP012637"/>
    <property type="match status" value="1"/>
</dbReference>